<name>A0A497YAA5_9SPHI</name>
<dbReference type="Proteomes" id="UP000273898">
    <property type="component" value="Unassembled WGS sequence"/>
</dbReference>
<evidence type="ECO:0000313" key="8">
    <source>
        <dbReference type="EMBL" id="RLJ79407.1"/>
    </source>
</evidence>
<dbReference type="SUPFAM" id="SSF53649">
    <property type="entry name" value="Alkaline phosphatase-like"/>
    <property type="match status" value="1"/>
</dbReference>
<dbReference type="EMBL" id="RCCK01000010">
    <property type="protein sequence ID" value="RLJ79407.1"/>
    <property type="molecule type" value="Genomic_DNA"/>
</dbReference>
<dbReference type="Gene3D" id="3.40.720.10">
    <property type="entry name" value="Alkaline Phosphatase, subunit A"/>
    <property type="match status" value="1"/>
</dbReference>
<dbReference type="Proteomes" id="UP000297429">
    <property type="component" value="Unassembled WGS sequence"/>
</dbReference>
<reference evidence="8 10" key="1">
    <citation type="submission" date="2018-10" db="EMBL/GenBank/DDBJ databases">
        <title>Genomic Encyclopedia of Archaeal and Bacterial Type Strains, Phase II (KMG-II): from individual species to whole genera.</title>
        <authorList>
            <person name="Goeker M."/>
        </authorList>
    </citation>
    <scope>NUCLEOTIDE SEQUENCE [LARGE SCALE GENOMIC DNA]</scope>
    <source>
        <strain evidence="8 10">DSM 19624</strain>
    </source>
</reference>
<keyword evidence="5 6" id="KW-0472">Membrane</keyword>
<evidence type="ECO:0000256" key="6">
    <source>
        <dbReference type="SAM" id="Phobius"/>
    </source>
</evidence>
<feature type="transmembrane region" description="Helical" evidence="6">
    <location>
        <begin position="132"/>
        <end position="151"/>
    </location>
</feature>
<evidence type="ECO:0000313" key="10">
    <source>
        <dbReference type="Proteomes" id="UP000273898"/>
    </source>
</evidence>
<dbReference type="InterPro" id="IPR000917">
    <property type="entry name" value="Sulfatase_N"/>
</dbReference>
<dbReference type="Pfam" id="PF00884">
    <property type="entry name" value="Sulfatase"/>
    <property type="match status" value="1"/>
</dbReference>
<dbReference type="CDD" id="cd16015">
    <property type="entry name" value="LTA_synthase"/>
    <property type="match status" value="1"/>
</dbReference>
<feature type="transmembrane region" description="Helical" evidence="6">
    <location>
        <begin position="87"/>
        <end position="112"/>
    </location>
</feature>
<evidence type="ECO:0000256" key="3">
    <source>
        <dbReference type="ARBA" id="ARBA00022692"/>
    </source>
</evidence>
<keyword evidence="2" id="KW-1003">Cell membrane</keyword>
<proteinExistence type="predicted"/>
<protein>
    <submittedName>
        <fullName evidence="9">LTA synthase family protein</fullName>
    </submittedName>
    <submittedName>
        <fullName evidence="8">Putative sulfatase</fullName>
    </submittedName>
</protein>
<accession>A0A497YAA5</accession>
<evidence type="ECO:0000256" key="2">
    <source>
        <dbReference type="ARBA" id="ARBA00022475"/>
    </source>
</evidence>
<dbReference type="RefSeq" id="WP_121282002.1">
    <property type="nucleotide sequence ID" value="NZ_RCCK01000010.1"/>
</dbReference>
<evidence type="ECO:0000256" key="1">
    <source>
        <dbReference type="ARBA" id="ARBA00004651"/>
    </source>
</evidence>
<dbReference type="PANTHER" id="PTHR47371:SF3">
    <property type="entry name" value="PHOSPHOGLYCEROL TRANSFERASE I"/>
    <property type="match status" value="1"/>
</dbReference>
<dbReference type="AlphaFoldDB" id="A0A497YAA5"/>
<evidence type="ECO:0000256" key="4">
    <source>
        <dbReference type="ARBA" id="ARBA00022989"/>
    </source>
</evidence>
<keyword evidence="3 6" id="KW-0812">Transmembrane</keyword>
<gene>
    <name evidence="8" type="ORF">BCL90_0100</name>
    <name evidence="9" type="ORF">E3V97_08965</name>
</gene>
<evidence type="ECO:0000313" key="11">
    <source>
        <dbReference type="Proteomes" id="UP000297429"/>
    </source>
</evidence>
<feature type="transmembrane region" description="Helical" evidence="6">
    <location>
        <begin position="160"/>
        <end position="178"/>
    </location>
</feature>
<dbReference type="EMBL" id="SOPX01000002">
    <property type="protein sequence ID" value="TFB30758.1"/>
    <property type="molecule type" value="Genomic_DNA"/>
</dbReference>
<evidence type="ECO:0000256" key="5">
    <source>
        <dbReference type="ARBA" id="ARBA00023136"/>
    </source>
</evidence>
<dbReference type="InterPro" id="IPR050448">
    <property type="entry name" value="OpgB/LTA_synthase_biosynth"/>
</dbReference>
<feature type="transmembrane region" description="Helical" evidence="6">
    <location>
        <begin position="49"/>
        <end position="75"/>
    </location>
</feature>
<dbReference type="GO" id="GO:0005886">
    <property type="term" value="C:plasma membrane"/>
    <property type="evidence" value="ECO:0007669"/>
    <property type="project" value="UniProtKB-SubCell"/>
</dbReference>
<comment type="caution">
    <text evidence="8">The sequence shown here is derived from an EMBL/GenBank/DDBJ whole genome shotgun (WGS) entry which is preliminary data.</text>
</comment>
<evidence type="ECO:0000259" key="7">
    <source>
        <dbReference type="Pfam" id="PF00884"/>
    </source>
</evidence>
<organism evidence="8 10">
    <name type="scientific">Pedobacter alluvionis</name>
    <dbReference type="NCBI Taxonomy" id="475253"/>
    <lineage>
        <taxon>Bacteria</taxon>
        <taxon>Pseudomonadati</taxon>
        <taxon>Bacteroidota</taxon>
        <taxon>Sphingobacteriia</taxon>
        <taxon>Sphingobacteriales</taxon>
        <taxon>Sphingobacteriaceae</taxon>
        <taxon>Pedobacter</taxon>
    </lineage>
</organism>
<keyword evidence="4 6" id="KW-1133">Transmembrane helix</keyword>
<dbReference type="OrthoDB" id="9777768at2"/>
<reference evidence="9 11" key="2">
    <citation type="submission" date="2019-03" db="EMBL/GenBank/DDBJ databases">
        <authorList>
            <person name="He R.-H."/>
        </authorList>
    </citation>
    <scope>NUCLEOTIDE SEQUENCE [LARGE SCALE GENOMIC DNA]</scope>
    <source>
        <strain evidence="9 11">DSM 19624</strain>
    </source>
</reference>
<dbReference type="InterPro" id="IPR017850">
    <property type="entry name" value="Alkaline_phosphatase_core_sf"/>
</dbReference>
<feature type="domain" description="Sulfatase N-terminal" evidence="7">
    <location>
        <begin position="272"/>
        <end position="563"/>
    </location>
</feature>
<evidence type="ECO:0000313" key="9">
    <source>
        <dbReference type="EMBL" id="TFB30758.1"/>
    </source>
</evidence>
<sequence length="673" mass="76941">MIRRFKSATIVFLQIALVWLIALIVIRALEVLVNGLIHQFPAKLFSFMLWSWLVDLSFWLKWLIFELIVFVPLFFVRPKLATISFKVFVAIIIFIQLLLCQYFSTALVPLGADFYGYSFADIRQTVGASGTIKLPLILSFLGMIVLLVVTLKRLPKRIKAPLWLAWSLPALSVFYLMTNGEEHLFKKNFEDLFINNLALNKADYFFKSSYLHFYPGDEDVDIYADAYIGDYGNGSIAHSTFSYLGGSEYPFYRKANDPDVLTPFFNKAKSKPNVVIIVVEGLGRAFTNEGAYLGNFTPFIDSLANKSLYWKNFLSAGGRTFAVLPSLMGSLPFGKNGFLDLGRQMPDHLSLFSLLKFNGYKTSFYYGGDATFDNMSLFLQKNHVDEIRDIKSFPAGYSKLPAENGFSWGYGDQELFQYYLANRPSKADKSAELNVILTVSTHNPFLINEQEKYNLRFEQRMVDLGFDETKKDNYRNYKHQYGTILYTDDALKSFFNNYKKREDYSNTIFVITGDHRMPEIPMSNKIDRYHVPLIIYSPLLKRSAQFASISTHFDVTPSLLAYLQSGYGIDLPGTASWIGSGLDTARSFRNVHSYPLIQTKTETIDFIQDSYHLNGTSLYQIGENMQEELVRDDVNYERIKNAFENFKRKNAGLGSKTSVLPPSIIQKYSPVKK</sequence>
<dbReference type="PANTHER" id="PTHR47371">
    <property type="entry name" value="LIPOTEICHOIC ACID SYNTHASE"/>
    <property type="match status" value="1"/>
</dbReference>
<feature type="transmembrane region" description="Helical" evidence="6">
    <location>
        <begin position="7"/>
        <end position="29"/>
    </location>
</feature>
<keyword evidence="11" id="KW-1185">Reference proteome</keyword>
<comment type="subcellular location">
    <subcellularLocation>
        <location evidence="1">Cell membrane</location>
        <topology evidence="1">Multi-pass membrane protein</topology>
    </subcellularLocation>
</comment>